<dbReference type="GO" id="GO:0006397">
    <property type="term" value="P:mRNA processing"/>
    <property type="evidence" value="ECO:0007669"/>
    <property type="project" value="UniProtKB-KW"/>
</dbReference>
<protein>
    <recommendedName>
        <fullName evidence="6">Protein CASC3</fullName>
    </recommendedName>
</protein>
<sequence>MADRRRQRASQDSSEEDESDSPPGSGAPSPRGSHRLGLAGPGGGGGGGGGVGGSISGGGVIGGGDDAESAAAAAAAAAAATVGGSPADSECESEDGIEGDAVLSDYESAEDSEAEEGDYSEEEASKVELKRESNDTELTTKANKGNEKPHSKGTVAGERQSGDGQESTEPSENKVGKKLPKHLDDDEDRKNPAYIPRKGLFFEHDLRGQTQEEEVRPKGRQRKLWKDEGRWEHDKFREDEQAPKTRQELIALYGYDIRSAHNPEDIKPRRVRKPRFESPPQREPNWSNERPSKPPRHQSLDSTPVPPRTFINRNSAGTGRMPPPRAFPRSNSYKETRPNYRAAEVNSQHAPRFSEPSKHESGYRMRRSEPTSVREPSPEVETPHACSSPDKKEEVVSDVQSTTADALQVPPDKPVEKKSYSRARRSRTKAGETGKLADEVPPPLGLTPAPLKTAEVVPSPSPAKTGNWEVPVEASLDGLEQDMTQMNITEQNWNQGQPQFIQPQAGIPNQMHIGAAPPPQFNRIDEMGVQGGRAKRYSSQRQRPVPEPAPPVHISIMDGHYYDTRLHPHQTPAPLANPGLYPPPVSMAPGQQPPPPPPPQQLLAPTYFSPPPGVMNFGSPSYPYPPGALPPPPPPHLYPNTQAQSQVYGGVTYYNTVQQQVQPKPSPPRRTSQPVTIKPPPPEDGRSEKSKERSNT</sequence>
<dbReference type="GO" id="GO:0010494">
    <property type="term" value="C:cytoplasmic stress granule"/>
    <property type="evidence" value="ECO:0007669"/>
    <property type="project" value="UniProtKB-SubCell"/>
</dbReference>
<dbReference type="GO" id="GO:0005681">
    <property type="term" value="C:spliceosomal complex"/>
    <property type="evidence" value="ECO:0007669"/>
    <property type="project" value="UniProtKB-KW"/>
</dbReference>
<evidence type="ECO:0000256" key="2">
    <source>
        <dbReference type="ARBA" id="ARBA00004279"/>
    </source>
</evidence>
<evidence type="ECO:0000256" key="12">
    <source>
        <dbReference type="ARBA" id="ARBA00022845"/>
    </source>
</evidence>
<feature type="compositionally biased region" description="Acidic residues" evidence="18">
    <location>
        <begin position="107"/>
        <end position="122"/>
    </location>
</feature>
<dbReference type="AlphaFoldDB" id="A0A9Q0Y493"/>
<dbReference type="InterPro" id="IPR028544">
    <property type="entry name" value="CASC3"/>
</dbReference>
<evidence type="ECO:0000256" key="1">
    <source>
        <dbReference type="ARBA" id="ARBA00004210"/>
    </source>
</evidence>
<feature type="compositionally biased region" description="Low complexity" evidence="18">
    <location>
        <begin position="70"/>
        <end position="80"/>
    </location>
</feature>
<dbReference type="GO" id="GO:0051028">
    <property type="term" value="P:mRNA transport"/>
    <property type="evidence" value="ECO:0007669"/>
    <property type="project" value="UniProtKB-KW"/>
</dbReference>
<evidence type="ECO:0000256" key="4">
    <source>
        <dbReference type="ARBA" id="ARBA00004556"/>
    </source>
</evidence>
<feature type="compositionally biased region" description="Basic and acidic residues" evidence="18">
    <location>
        <begin position="355"/>
        <end position="369"/>
    </location>
</feature>
<evidence type="ECO:0000256" key="15">
    <source>
        <dbReference type="ARBA" id="ARBA00023187"/>
    </source>
</evidence>
<evidence type="ECO:0000256" key="18">
    <source>
        <dbReference type="SAM" id="MobiDB-lite"/>
    </source>
</evidence>
<organism evidence="20 21">
    <name type="scientific">Phrynocephalus forsythii</name>
    <dbReference type="NCBI Taxonomy" id="171643"/>
    <lineage>
        <taxon>Eukaryota</taxon>
        <taxon>Metazoa</taxon>
        <taxon>Chordata</taxon>
        <taxon>Craniata</taxon>
        <taxon>Vertebrata</taxon>
        <taxon>Euteleostomi</taxon>
        <taxon>Lepidosauria</taxon>
        <taxon>Squamata</taxon>
        <taxon>Bifurcata</taxon>
        <taxon>Unidentata</taxon>
        <taxon>Episquamata</taxon>
        <taxon>Toxicofera</taxon>
        <taxon>Iguania</taxon>
        <taxon>Acrodonta</taxon>
        <taxon>Agamidae</taxon>
        <taxon>Agaminae</taxon>
        <taxon>Phrynocephalus</taxon>
    </lineage>
</organism>
<comment type="subcellular location">
    <subcellularLocation>
        <location evidence="2">Cell projection</location>
        <location evidence="2">Dendrite</location>
    </subcellularLocation>
    <subcellularLocation>
        <location evidence="1">Cytoplasm</location>
        <location evidence="1">Stress granule</location>
    </subcellularLocation>
    <subcellularLocation>
        <location evidence="4">Cytoplasm</location>
        <location evidence="4">Perinuclear region</location>
    </subcellularLocation>
    <subcellularLocation>
        <location evidence="3">Nucleus speckle</location>
    </subcellularLocation>
</comment>
<evidence type="ECO:0000256" key="3">
    <source>
        <dbReference type="ARBA" id="ARBA00004324"/>
    </source>
</evidence>
<dbReference type="GO" id="GO:0016607">
    <property type="term" value="C:nuclear speck"/>
    <property type="evidence" value="ECO:0007669"/>
    <property type="project" value="UniProtKB-SubCell"/>
</dbReference>
<dbReference type="GO" id="GO:0008380">
    <property type="term" value="P:RNA splicing"/>
    <property type="evidence" value="ECO:0007669"/>
    <property type="project" value="UniProtKB-KW"/>
</dbReference>
<evidence type="ECO:0000256" key="17">
    <source>
        <dbReference type="ARBA" id="ARBA00023273"/>
    </source>
</evidence>
<keyword evidence="16" id="KW-0539">Nucleus</keyword>
<feature type="compositionally biased region" description="Basic and acidic residues" evidence="18">
    <location>
        <begin position="224"/>
        <end position="247"/>
    </location>
</feature>
<feature type="domain" description="Btz" evidence="19">
    <location>
        <begin position="154"/>
        <end position="262"/>
    </location>
</feature>
<dbReference type="GO" id="GO:0035145">
    <property type="term" value="C:exon-exon junction complex"/>
    <property type="evidence" value="ECO:0007669"/>
    <property type="project" value="InterPro"/>
</dbReference>
<evidence type="ECO:0000256" key="7">
    <source>
        <dbReference type="ARBA" id="ARBA00022448"/>
    </source>
</evidence>
<dbReference type="OrthoDB" id="657902at2759"/>
<dbReference type="InterPro" id="IPR018545">
    <property type="entry name" value="Btz_dom"/>
</dbReference>
<evidence type="ECO:0000256" key="11">
    <source>
        <dbReference type="ARBA" id="ARBA00022816"/>
    </source>
</evidence>
<keyword evidence="7" id="KW-0813">Transport</keyword>
<evidence type="ECO:0000256" key="14">
    <source>
        <dbReference type="ARBA" id="ARBA00023161"/>
    </source>
</evidence>
<dbReference type="GO" id="GO:0000184">
    <property type="term" value="P:nuclear-transcribed mRNA catabolic process, nonsense-mediated decay"/>
    <property type="evidence" value="ECO:0007669"/>
    <property type="project" value="UniProtKB-KW"/>
</dbReference>
<evidence type="ECO:0000256" key="8">
    <source>
        <dbReference type="ARBA" id="ARBA00022490"/>
    </source>
</evidence>
<name>A0A9Q0Y493_9SAUR</name>
<evidence type="ECO:0000256" key="6">
    <source>
        <dbReference type="ARBA" id="ARBA00019964"/>
    </source>
</evidence>
<keyword evidence="9" id="KW-0507">mRNA processing</keyword>
<dbReference type="Pfam" id="PF09405">
    <property type="entry name" value="Btz"/>
    <property type="match status" value="1"/>
</dbReference>
<keyword evidence="13" id="KW-0694">RNA-binding</keyword>
<evidence type="ECO:0000256" key="16">
    <source>
        <dbReference type="ARBA" id="ARBA00023242"/>
    </source>
</evidence>
<dbReference type="GO" id="GO:0006417">
    <property type="term" value="P:regulation of translation"/>
    <property type="evidence" value="ECO:0007669"/>
    <property type="project" value="UniProtKB-KW"/>
</dbReference>
<evidence type="ECO:0000256" key="13">
    <source>
        <dbReference type="ARBA" id="ARBA00022884"/>
    </source>
</evidence>
<feature type="compositionally biased region" description="Basic and acidic residues" evidence="18">
    <location>
        <begin position="258"/>
        <end position="268"/>
    </location>
</feature>
<evidence type="ECO:0000256" key="5">
    <source>
        <dbReference type="ARBA" id="ARBA00009548"/>
    </source>
</evidence>
<evidence type="ECO:0000256" key="9">
    <source>
        <dbReference type="ARBA" id="ARBA00022664"/>
    </source>
</evidence>
<dbReference type="EMBL" id="JAPFRF010000002">
    <property type="protein sequence ID" value="KAJ7340956.1"/>
    <property type="molecule type" value="Genomic_DNA"/>
</dbReference>
<comment type="similarity">
    <text evidence="5">Belongs to the CASC3 family.</text>
</comment>
<dbReference type="GO" id="GO:0030425">
    <property type="term" value="C:dendrite"/>
    <property type="evidence" value="ECO:0007669"/>
    <property type="project" value="UniProtKB-SubCell"/>
</dbReference>
<keyword evidence="21" id="KW-1185">Reference proteome</keyword>
<keyword evidence="14" id="KW-0866">Nonsense-mediated mRNA decay</keyword>
<proteinExistence type="inferred from homology"/>
<keyword evidence="8" id="KW-0963">Cytoplasm</keyword>
<feature type="compositionally biased region" description="Pro residues" evidence="18">
    <location>
        <begin position="580"/>
        <end position="600"/>
    </location>
</feature>
<feature type="compositionally biased region" description="Basic and acidic residues" evidence="18">
    <location>
        <begin position="123"/>
        <end position="134"/>
    </location>
</feature>
<dbReference type="PANTHER" id="PTHR13434">
    <property type="entry name" value="PROTEIN CASC3"/>
    <property type="match status" value="1"/>
</dbReference>
<feature type="compositionally biased region" description="Basic and acidic residues" evidence="18">
    <location>
        <begin position="429"/>
        <end position="438"/>
    </location>
</feature>
<feature type="compositionally biased region" description="Low complexity" evidence="18">
    <location>
        <begin position="21"/>
        <end position="31"/>
    </location>
</feature>
<keyword evidence="15" id="KW-0508">mRNA splicing</keyword>
<evidence type="ECO:0000259" key="19">
    <source>
        <dbReference type="SMART" id="SM01044"/>
    </source>
</evidence>
<feature type="region of interest" description="Disordered" evidence="18">
    <location>
        <begin position="530"/>
        <end position="550"/>
    </location>
</feature>
<dbReference type="Proteomes" id="UP001142489">
    <property type="component" value="Unassembled WGS sequence"/>
</dbReference>
<feature type="compositionally biased region" description="Basic and acidic residues" evidence="18">
    <location>
        <begin position="681"/>
        <end position="696"/>
    </location>
</feature>
<dbReference type="PANTHER" id="PTHR13434:SF0">
    <property type="entry name" value="PROTEIN CASC3"/>
    <property type="match status" value="1"/>
</dbReference>
<feature type="region of interest" description="Disordered" evidence="18">
    <location>
        <begin position="564"/>
        <end position="696"/>
    </location>
</feature>
<dbReference type="GO" id="GO:0003729">
    <property type="term" value="F:mRNA binding"/>
    <property type="evidence" value="ECO:0007669"/>
    <property type="project" value="InterPro"/>
</dbReference>
<feature type="compositionally biased region" description="Gly residues" evidence="18">
    <location>
        <begin position="39"/>
        <end position="64"/>
    </location>
</feature>
<feature type="region of interest" description="Disordered" evidence="18">
    <location>
        <begin position="1"/>
        <end position="469"/>
    </location>
</feature>
<gene>
    <name evidence="20" type="ORF">JRQ81_004243</name>
</gene>
<evidence type="ECO:0000313" key="20">
    <source>
        <dbReference type="EMBL" id="KAJ7340956.1"/>
    </source>
</evidence>
<reference evidence="20" key="1">
    <citation type="journal article" date="2023" name="DNA Res.">
        <title>Chromosome-level genome assembly of Phrynocephalus forsythii using third-generation DNA sequencing and Hi-C analysis.</title>
        <authorList>
            <person name="Qi Y."/>
            <person name="Zhao W."/>
            <person name="Zhao Y."/>
            <person name="Niu C."/>
            <person name="Cao S."/>
            <person name="Zhang Y."/>
        </authorList>
    </citation>
    <scope>NUCLEOTIDE SEQUENCE</scope>
    <source>
        <tissue evidence="20">Muscle</tissue>
    </source>
</reference>
<accession>A0A9Q0Y493</accession>
<keyword evidence="11" id="KW-0509">mRNA transport</keyword>
<dbReference type="SMART" id="SM01044">
    <property type="entry name" value="Btz"/>
    <property type="match status" value="1"/>
</dbReference>
<keyword evidence="12" id="KW-0810">Translation regulation</keyword>
<keyword evidence="10" id="KW-0747">Spliceosome</keyword>
<feature type="compositionally biased region" description="Basic and acidic residues" evidence="18">
    <location>
        <begin position="171"/>
        <end position="191"/>
    </location>
</feature>
<dbReference type="GO" id="GO:0048471">
    <property type="term" value="C:perinuclear region of cytoplasm"/>
    <property type="evidence" value="ECO:0007669"/>
    <property type="project" value="UniProtKB-SubCell"/>
</dbReference>
<evidence type="ECO:0000256" key="10">
    <source>
        <dbReference type="ARBA" id="ARBA00022728"/>
    </source>
</evidence>
<feature type="compositionally biased region" description="Acidic residues" evidence="18">
    <location>
        <begin position="89"/>
        <end position="98"/>
    </location>
</feature>
<evidence type="ECO:0000313" key="21">
    <source>
        <dbReference type="Proteomes" id="UP001142489"/>
    </source>
</evidence>
<comment type="caution">
    <text evidence="20">The sequence shown here is derived from an EMBL/GenBank/DDBJ whole genome shotgun (WGS) entry which is preliminary data.</text>
</comment>
<feature type="compositionally biased region" description="Pro residues" evidence="18">
    <location>
        <begin position="622"/>
        <end position="637"/>
    </location>
</feature>
<keyword evidence="17" id="KW-0966">Cell projection</keyword>